<dbReference type="InterPro" id="IPR032191">
    <property type="entry name" value="CNOT1_CAF1_bind"/>
</dbReference>
<dbReference type="PANTHER" id="PTHR13162">
    <property type="entry name" value="CCR4-NOT TRANSCRIPTION COMPLEX"/>
    <property type="match status" value="1"/>
</dbReference>
<evidence type="ECO:0000259" key="8">
    <source>
        <dbReference type="Pfam" id="PF12842"/>
    </source>
</evidence>
<feature type="compositionally biased region" description="Low complexity" evidence="6">
    <location>
        <begin position="824"/>
        <end position="837"/>
    </location>
</feature>
<reference evidence="13 14" key="1">
    <citation type="submission" date="2020-04" db="EMBL/GenBank/DDBJ databases">
        <title>Plant Genome Project.</title>
        <authorList>
            <person name="Zhang R.-G."/>
        </authorList>
    </citation>
    <scope>NUCLEOTIDE SEQUENCE [LARGE SCALE GENOMIC DNA]</scope>
    <source>
        <strain evidence="13">YNK0</strain>
        <tissue evidence="13">Leaf</tissue>
    </source>
</reference>
<dbReference type="Proteomes" id="UP000655225">
    <property type="component" value="Unassembled WGS sequence"/>
</dbReference>
<evidence type="ECO:0000259" key="9">
    <source>
        <dbReference type="Pfam" id="PF16415"/>
    </source>
</evidence>
<dbReference type="GO" id="GO:0060090">
    <property type="term" value="F:molecular adaptor activity"/>
    <property type="evidence" value="ECO:0007669"/>
    <property type="project" value="TreeGrafter"/>
</dbReference>
<dbReference type="Pfam" id="PF04054">
    <property type="entry name" value="Not1"/>
    <property type="match status" value="1"/>
</dbReference>
<dbReference type="GO" id="GO:0030015">
    <property type="term" value="C:CCR4-NOT core complex"/>
    <property type="evidence" value="ECO:0007669"/>
    <property type="project" value="InterPro"/>
</dbReference>
<dbReference type="Pfam" id="PF16415">
    <property type="entry name" value="CNOT1_CAF1_bind"/>
    <property type="match status" value="1"/>
</dbReference>
<name>A0A834ZWE7_TETSI</name>
<evidence type="ECO:0000259" key="7">
    <source>
        <dbReference type="Pfam" id="PF04054"/>
    </source>
</evidence>
<dbReference type="Gene3D" id="1.25.40.790">
    <property type="match status" value="1"/>
</dbReference>
<evidence type="ECO:0000313" key="13">
    <source>
        <dbReference type="EMBL" id="KAF8412980.1"/>
    </source>
</evidence>
<dbReference type="Pfam" id="PF12842">
    <property type="entry name" value="DUF3819"/>
    <property type="match status" value="1"/>
</dbReference>
<evidence type="ECO:0000256" key="3">
    <source>
        <dbReference type="ARBA" id="ARBA00023015"/>
    </source>
</evidence>
<dbReference type="OrthoDB" id="1933107at2759"/>
<dbReference type="PANTHER" id="PTHR13162:SF8">
    <property type="entry name" value="CCR4-NOT TRANSCRIPTION COMPLEX SUBUNIT 1"/>
    <property type="match status" value="1"/>
</dbReference>
<comment type="caution">
    <text evidence="13">The sequence shown here is derived from an EMBL/GenBank/DDBJ whole genome shotgun (WGS) entry which is preliminary data.</text>
</comment>
<dbReference type="GO" id="GO:0000289">
    <property type="term" value="P:nuclear-transcribed mRNA poly(A) tail shortening"/>
    <property type="evidence" value="ECO:0007669"/>
    <property type="project" value="UniProtKB-ARBA"/>
</dbReference>
<dbReference type="InterPro" id="IPR038535">
    <property type="entry name" value="CNOT1_TTP_bind_sf"/>
</dbReference>
<feature type="domain" description="CCR4-NOT transcription complex subunit 1 CAF1-binding" evidence="9">
    <location>
        <begin position="985"/>
        <end position="1204"/>
    </location>
</feature>
<feature type="region of interest" description="Disordered" evidence="6">
    <location>
        <begin position="824"/>
        <end position="884"/>
    </location>
</feature>
<feature type="region of interest" description="Disordered" evidence="6">
    <location>
        <begin position="645"/>
        <end position="664"/>
    </location>
</feature>
<feature type="region of interest" description="Disordered" evidence="6">
    <location>
        <begin position="1554"/>
        <end position="1585"/>
    </location>
</feature>
<dbReference type="InterPro" id="IPR024557">
    <property type="entry name" value="CNOT1_dom_4"/>
</dbReference>
<dbReference type="Pfam" id="PF25097">
    <property type="entry name" value="ARM_Cnot1"/>
    <property type="match status" value="1"/>
</dbReference>
<feature type="domain" description="CCR4-NOT transcription complex subunit 1 HEAT repeat" evidence="11">
    <location>
        <begin position="477"/>
        <end position="623"/>
    </location>
</feature>
<dbReference type="FunFam" id="1.25.40.790:FF:000002">
    <property type="entry name" value="Transcription regulator"/>
    <property type="match status" value="1"/>
</dbReference>
<dbReference type="OMA" id="IDEYHCY"/>
<dbReference type="GO" id="GO:0005634">
    <property type="term" value="C:nucleus"/>
    <property type="evidence" value="ECO:0007669"/>
    <property type="project" value="UniProtKB-SubCell"/>
</dbReference>
<keyword evidence="5" id="KW-0539">Nucleus</keyword>
<sequence>MLPFSLTVSNQIRFLLQSLNDSNSDSVIRELFQFVEYGSEGSISLLQTCLDHMHFNGMDIQSMQLDPDFLAALFRYLLDRPNFSTVFCEALKSVTINEGYLGDFCNALHLSVSEKISIGLALSDSEDLDIRMSGQNFCMAQIEELCANPASIDSHEQIQNIVMFLHRSEGLAKHVDSFMQMLSLLQLKDRTPFLLAPLFPDDLCQANVVRNLDVFYECSEFDFDAVLAEMEKEMSMADIMKELGYGCTVNVSHCKEILSLFLPLTEVTISRILSTIARTQAGLEDGHNTYSTFCSALGSNSSSDSSWMSSWNVDVLVDSIKQLAPGTDWVHVMENLDHEGFYFPNEGAFYFFMSIYAHACKDQFPLHAICGSVWNNAEGQLSFLRYAVSAPPEMFTFAHCVKQLAYVDTVHGHKLPHGHANHTWFCLDLLEVLCQLAERGHAGSVRSIIEYPLKHCPEVLLLGMAHINTAFNFILHEVSSAVFPTIAGNSMRSGIILHLWHVNPNVVLWGFVDIHSTDPDNMTRILGICQELKILSSVLEMTPFSFSIRLAALASRNEQINLDKWLNENLSTYKDVFFEECLKFLKEISFDAAQDVSANPFQHSDAVSNVYWETSSILLKVLQAHAGQITSRRLSEEMARLNVASTHANPRLQNGGDTDSSTSDRYADDIEAEANSYFDQIFNGQLTMDAMVQMLARFKESSGKREQSIFECMIANLFEEYKFFPKYPEKQLKIVAILFGSLIKHQLVTHLTLGIALRGVLDALRKSADSKMFAFGAKALEQFVDRLVEWPQYCNHILQISHLRSTHSELVAFIERALARISSGHSDANGSNSASSDQYHGSTQATSDNVEAPESSWQLIGSSTTQPGQQLSSPFQLQQRHQGFLDDRHKASATSLSSMKPLLSPAGQPSVVTAHDATTSQSLQTVASQNASIASATMSSPGFLRPSRGITSTSMVKQHSYNTGFGSALNIETLLVAAERRDNLIEAPASETQDKILFMINNISAANIEAKAKEFTEILKEQYYPWFAQYMVMKRASIEPNFHDLYLKFLDKVNSKALNKEIAKATYENCKVLLGSELIKSISEERSLLKNLGSWLGKFTIGRNQVLRAREIDPKVLIIEAYEKGLMIAVIPFTSKILEPCHNSIAYQPPNPWTMGILGLLSEIYALPNLKMNLKFDIEVLFKNLGVDMKDVKPTSLLKDRVREVEGNPDFSNKDVGASQPQMLAEVNSGMISTLNQVELRPEVSNPAHLGGHSNVLSQYTGASPHLASDPLMEDEKMASLSLSDRLPSGQGLSQVTPSQSLYSVSQLPTSIPNIRTHVIVNQKLSALGLHLHFQRFAIANIIISYSLPSNLTISSSKDRNSVICNRVVPVAMERAIDEIRIPVVERSVTIAIQTTKELVLKDYAMETDETRICNAAHLMVASLAGSLAHVTCKEPLRGSISSQLRNSLQGITIASELLEQAVQLVTNDNLDLGCAVIEQAATEKALKSIDGEIAQRLSLRRKHREGVGSAYFDASTYAQGPMGVVPEALRPKPGRLSLSQQRVYEDFVRFPWQNQPSQSSNSVPPGPPASSGGSASSGLSRAYGSTSGHLNPGVFSSGQGSPAFSTVAQPLDLISEEMDPSASSTHIGATDGVMQHVSEINSVVDLFPSTTAAVPELLLVEPSSAELGTTAHPLHATSVTESLASGISEPLLTTGEGLDKYQIVAQKLETLVTKVARDAEVQEVIAEVPEIILRCISRDEAALAVAQKVFKSLYENASNDLHVDAHLAILDAIRDVCKLVVKELTSWVIYSDEERKFNKDITVGLIRSELLNLAEYNVHMAKLIDAGRNKAATEFAISLLQTLVVQESGVSVSEFHNLIDALAKLAMRSESPESLQQLVEIARNPTANAAALPGFTIGKEDKARQSRDKKDGKILIVCLLKQAPGRSMTSREDNNMADSVGADPTGFREQVTVLFTEWCRISELSGTNDTACAHYISQLQQRGLLNGDDMSDRFFRILTELSVAHCLSPEVVTPGSMSLQSPQQVQHLSFLAIDMYAKLVVLVLKYCAVEQGSSKLLLLPKIMLVIVRAIQKDAEEKKASFNPRPYFRLFIDWLLDLVSPDPVLDGANFQVLMAFANIFHALQPLKVPAFSFAWLELVSHRSFMPKLLTGNPQKGWPFVQRLLVDLFKFMEPYLRNAELREPVHFLYKGTLRVLLVLLHDFPEFLCDYHFSFCDVIPPSCIQMRNVILSAFPRNMRLPDPSTPNLKIDLLAEISQSPIIFSEVDVALKAKQMKGDIDEYLKTRQQGSSFLTELKQRLLLPQSETAQAGTRYNVPLINSLVLYVGMQAIQQLQTKAPPHAQSMAQTAPMDIFLVGAAMDVFQTLIGDLDTEGRYLFLNAVANQLRYPNNHTHYFSFVLLYLFAEANQFYENMEYTSLLIQVIYFTIPFTQEIIQEQITRVLLERLIVNRPHPWGLLITFIELIKNPRYNFWNRSFTRCAPEIEKLFESVSRSCGGPKPVDENIVSGGISDNLH</sequence>
<dbReference type="Pfam" id="PF16418">
    <property type="entry name" value="CNOT1_HEAT"/>
    <property type="match status" value="1"/>
</dbReference>
<feature type="domain" description="CCR4-NOT transcription complex subunit 1 TTP binding" evidence="10">
    <location>
        <begin position="645"/>
        <end position="820"/>
    </location>
</feature>
<evidence type="ECO:0000259" key="10">
    <source>
        <dbReference type="Pfam" id="PF16417"/>
    </source>
</evidence>
<evidence type="ECO:0000313" key="14">
    <source>
        <dbReference type="Proteomes" id="UP000655225"/>
    </source>
</evidence>
<dbReference type="InterPro" id="IPR032193">
    <property type="entry name" value="CNOT1_TTP_bind"/>
</dbReference>
<dbReference type="InterPro" id="IPR040398">
    <property type="entry name" value="Not1"/>
</dbReference>
<accession>A0A834ZWE7</accession>
<organism evidence="13 14">
    <name type="scientific">Tetracentron sinense</name>
    <name type="common">Spur-leaf</name>
    <dbReference type="NCBI Taxonomy" id="13715"/>
    <lineage>
        <taxon>Eukaryota</taxon>
        <taxon>Viridiplantae</taxon>
        <taxon>Streptophyta</taxon>
        <taxon>Embryophyta</taxon>
        <taxon>Tracheophyta</taxon>
        <taxon>Spermatophyta</taxon>
        <taxon>Magnoliopsida</taxon>
        <taxon>Trochodendrales</taxon>
        <taxon>Trochodendraceae</taxon>
        <taxon>Tetracentron</taxon>
    </lineage>
</organism>
<keyword evidence="14" id="KW-1185">Reference proteome</keyword>
<keyword evidence="2" id="KW-0678">Repressor</keyword>
<dbReference type="Pfam" id="PF16417">
    <property type="entry name" value="CNOT1_TTP_bind"/>
    <property type="match status" value="1"/>
</dbReference>
<dbReference type="FunFam" id="1.25.40.840:FF:000003">
    <property type="entry name" value="Transcription regulator"/>
    <property type="match status" value="1"/>
</dbReference>
<gene>
    <name evidence="13" type="ORF">HHK36_000952</name>
</gene>
<evidence type="ECO:0000256" key="1">
    <source>
        <dbReference type="ARBA" id="ARBA00004123"/>
    </source>
</evidence>
<dbReference type="InterPro" id="IPR007196">
    <property type="entry name" value="CCR4-Not_Not1_C"/>
</dbReference>
<evidence type="ECO:0000259" key="12">
    <source>
        <dbReference type="Pfam" id="PF25097"/>
    </source>
</evidence>
<dbReference type="GO" id="GO:0017148">
    <property type="term" value="P:negative regulation of translation"/>
    <property type="evidence" value="ECO:0007669"/>
    <property type="project" value="InterPro"/>
</dbReference>
<evidence type="ECO:0008006" key="15">
    <source>
        <dbReference type="Google" id="ProtNLM"/>
    </source>
</evidence>
<dbReference type="GO" id="GO:0000932">
    <property type="term" value="C:P-body"/>
    <property type="evidence" value="ECO:0007669"/>
    <property type="project" value="TreeGrafter"/>
</dbReference>
<proteinExistence type="predicted"/>
<dbReference type="EMBL" id="JABCRI010000001">
    <property type="protein sequence ID" value="KAF8412980.1"/>
    <property type="molecule type" value="Genomic_DNA"/>
</dbReference>
<evidence type="ECO:0000256" key="4">
    <source>
        <dbReference type="ARBA" id="ARBA00023163"/>
    </source>
</evidence>
<evidence type="ECO:0000256" key="2">
    <source>
        <dbReference type="ARBA" id="ARBA00022491"/>
    </source>
</evidence>
<dbReference type="Gene3D" id="1.25.40.840">
    <property type="entry name" value="CCR4-NOT transcription complex subunit 1 TTP binding domain"/>
    <property type="match status" value="1"/>
</dbReference>
<dbReference type="Gene3D" id="1.25.40.800">
    <property type="match status" value="1"/>
</dbReference>
<protein>
    <recommendedName>
        <fullName evidence="15">CCR4-NOT transcription complex subunit 1</fullName>
    </recommendedName>
</protein>
<feature type="domain" description="CCR4-NOT transcription complex subunit 1" evidence="8">
    <location>
        <begin position="1366"/>
        <end position="1505"/>
    </location>
</feature>
<keyword evidence="4" id="KW-0804">Transcription</keyword>
<feature type="compositionally biased region" description="Polar residues" evidence="6">
    <location>
        <begin position="838"/>
        <end position="881"/>
    </location>
</feature>
<dbReference type="FunFam" id="1.25.40.180:FF:000012">
    <property type="entry name" value="Ccr4-Not transcription complex subunit"/>
    <property type="match status" value="1"/>
</dbReference>
<feature type="domain" description="CCR4-NOT transcription complex subunit 1-like NOT1 connector" evidence="12">
    <location>
        <begin position="1709"/>
        <end position="1885"/>
    </location>
</feature>
<evidence type="ECO:0000256" key="5">
    <source>
        <dbReference type="ARBA" id="ARBA00023242"/>
    </source>
</evidence>
<keyword evidence="3" id="KW-0805">Transcription regulation</keyword>
<comment type="subcellular location">
    <subcellularLocation>
        <location evidence="1">Nucleus</location>
    </subcellularLocation>
</comment>
<feature type="domain" description="CCR4-Not complex component Not1 C-terminal" evidence="7">
    <location>
        <begin position="2104"/>
        <end position="2489"/>
    </location>
</feature>
<evidence type="ECO:0000256" key="6">
    <source>
        <dbReference type="SAM" id="MobiDB-lite"/>
    </source>
</evidence>
<dbReference type="InterPro" id="IPR055454">
    <property type="entry name" value="CNOT1-like_NOT1_connector"/>
</dbReference>
<dbReference type="InterPro" id="IPR032194">
    <property type="entry name" value="CNOT1_HEAT"/>
</dbReference>
<evidence type="ECO:0000259" key="11">
    <source>
        <dbReference type="Pfam" id="PF16418"/>
    </source>
</evidence>
<dbReference type="CDD" id="cd20710">
    <property type="entry name" value="NOT1_connector"/>
    <property type="match status" value="1"/>
</dbReference>
<dbReference type="Gene3D" id="1.25.40.180">
    <property type="match status" value="1"/>
</dbReference>